<name>A0ABV8UCL0_9PROT</name>
<protein>
    <submittedName>
        <fullName evidence="1">Uncharacterized protein</fullName>
    </submittedName>
</protein>
<keyword evidence="2" id="KW-1185">Reference proteome</keyword>
<evidence type="ECO:0000313" key="1">
    <source>
        <dbReference type="EMBL" id="MFC4348952.1"/>
    </source>
</evidence>
<gene>
    <name evidence="1" type="ORF">ACFO5Q_13950</name>
</gene>
<comment type="caution">
    <text evidence="1">The sequence shown here is derived from an EMBL/GenBank/DDBJ whole genome shotgun (WGS) entry which is preliminary data.</text>
</comment>
<organism evidence="1 2">
    <name type="scientific">Kordiimonas lipolytica</name>
    <dbReference type="NCBI Taxonomy" id="1662421"/>
    <lineage>
        <taxon>Bacteria</taxon>
        <taxon>Pseudomonadati</taxon>
        <taxon>Pseudomonadota</taxon>
        <taxon>Alphaproteobacteria</taxon>
        <taxon>Kordiimonadales</taxon>
        <taxon>Kordiimonadaceae</taxon>
        <taxon>Kordiimonas</taxon>
    </lineage>
</organism>
<sequence>MDTVRDFRALMEQFDGTGETRIIAHQRNGIAELGVVGWAMRALELDAYMVAKKDLLEEEGLTVDDLYEMKASERAVFEARVINSMRKEDMAQAVRAYEELELERKKQNMYRVVTIPDPE</sequence>
<reference evidence="2" key="1">
    <citation type="journal article" date="2019" name="Int. J. Syst. Evol. Microbiol.">
        <title>The Global Catalogue of Microorganisms (GCM) 10K type strain sequencing project: providing services to taxonomists for standard genome sequencing and annotation.</title>
        <authorList>
            <consortium name="The Broad Institute Genomics Platform"/>
            <consortium name="The Broad Institute Genome Sequencing Center for Infectious Disease"/>
            <person name="Wu L."/>
            <person name="Ma J."/>
        </authorList>
    </citation>
    <scope>NUCLEOTIDE SEQUENCE [LARGE SCALE GENOMIC DNA]</scope>
    <source>
        <strain evidence="2">CGMCC 1.15304</strain>
    </source>
</reference>
<dbReference type="RefSeq" id="WP_156431850.1">
    <property type="nucleotide sequence ID" value="NZ_JBHSCR010000014.1"/>
</dbReference>
<accession>A0ABV8UCL0</accession>
<proteinExistence type="predicted"/>
<dbReference type="Proteomes" id="UP001595776">
    <property type="component" value="Unassembled WGS sequence"/>
</dbReference>
<evidence type="ECO:0000313" key="2">
    <source>
        <dbReference type="Proteomes" id="UP001595776"/>
    </source>
</evidence>
<dbReference type="EMBL" id="JBHSCR010000014">
    <property type="protein sequence ID" value="MFC4348952.1"/>
    <property type="molecule type" value="Genomic_DNA"/>
</dbReference>